<accession>A0A6A7Y1A7</accession>
<keyword evidence="5 7" id="KW-1133">Transmembrane helix</keyword>
<proteinExistence type="predicted"/>
<keyword evidence="3" id="KW-1003">Cell membrane</keyword>
<protein>
    <submittedName>
        <fullName evidence="8">MFS transporter</fullName>
    </submittedName>
</protein>
<dbReference type="SUPFAM" id="SSF103473">
    <property type="entry name" value="MFS general substrate transporter"/>
    <property type="match status" value="1"/>
</dbReference>
<keyword evidence="9" id="KW-1185">Reference proteome</keyword>
<dbReference type="PANTHER" id="PTHR23513">
    <property type="entry name" value="INTEGRAL MEMBRANE EFFLUX PROTEIN-RELATED"/>
    <property type="match status" value="1"/>
</dbReference>
<dbReference type="Pfam" id="PF05977">
    <property type="entry name" value="MFS_3"/>
    <property type="match status" value="1"/>
</dbReference>
<feature type="transmembrane region" description="Helical" evidence="7">
    <location>
        <begin position="260"/>
        <end position="282"/>
    </location>
</feature>
<dbReference type="GO" id="GO:0005886">
    <property type="term" value="C:plasma membrane"/>
    <property type="evidence" value="ECO:0007669"/>
    <property type="project" value="UniProtKB-SubCell"/>
</dbReference>
<dbReference type="Gene3D" id="1.20.1250.20">
    <property type="entry name" value="MFS general substrate transporter like domains"/>
    <property type="match status" value="1"/>
</dbReference>
<comment type="subcellular location">
    <subcellularLocation>
        <location evidence="1">Cell membrane</location>
        <topology evidence="1">Multi-pass membrane protein</topology>
    </subcellularLocation>
</comment>
<sequence length="409" mass="42142">MAPTHHAPPTRLADTGYKRFWTASAFSYASFQIAAVVIGWQLYSMTKSPFALGLVGLCQFLPMLALTLPAGHIADRYDRAVVARVCLWIEGTVMLGLGAASATGTITPAMVFAAAAVHGGTRTIEMAATAALLPRIVGRTLLPRAVTLATSAMETALVVGPALGGVIYLAGAPIAYAGVAALYAAAGCLIWSLKPVESAVPDRTPPSLESFLSGVRFVRTHPVILGALSLDLFAVLLGGATALLPIYAQDILFVDSTGLGVLRAAPAAGALLMSLVIARLPIERRIGPIVLGAVAVFGAATIAFGLSTSFTLSLAALFVMGAADVISVVIRSTVVQMATPEAMRGRVNAINFLFIGASNQLGEFESGLTAALIGAIPAVVVGGVGSIAVVLIWAVIFPALRKIDTLRDL</sequence>
<evidence type="ECO:0000256" key="6">
    <source>
        <dbReference type="ARBA" id="ARBA00023136"/>
    </source>
</evidence>
<keyword evidence="6 7" id="KW-0472">Membrane</keyword>
<dbReference type="PANTHER" id="PTHR23513:SF9">
    <property type="entry name" value="ENTEROBACTIN EXPORTER ENTS"/>
    <property type="match status" value="1"/>
</dbReference>
<evidence type="ECO:0000313" key="8">
    <source>
        <dbReference type="EMBL" id="MQT11612.1"/>
    </source>
</evidence>
<feature type="transmembrane region" description="Helical" evidence="7">
    <location>
        <begin position="223"/>
        <end position="248"/>
    </location>
</feature>
<dbReference type="EMBL" id="VWNA01000001">
    <property type="protein sequence ID" value="MQT11612.1"/>
    <property type="molecule type" value="Genomic_DNA"/>
</dbReference>
<organism evidence="8 9">
    <name type="scientific">Segnochrobactrum spirostomi</name>
    <dbReference type="NCBI Taxonomy" id="2608987"/>
    <lineage>
        <taxon>Bacteria</taxon>
        <taxon>Pseudomonadati</taxon>
        <taxon>Pseudomonadota</taxon>
        <taxon>Alphaproteobacteria</taxon>
        <taxon>Hyphomicrobiales</taxon>
        <taxon>Segnochrobactraceae</taxon>
        <taxon>Segnochrobactrum</taxon>
    </lineage>
</organism>
<feature type="transmembrane region" description="Helical" evidence="7">
    <location>
        <begin position="20"/>
        <end position="43"/>
    </location>
</feature>
<feature type="transmembrane region" description="Helical" evidence="7">
    <location>
        <begin position="289"/>
        <end position="306"/>
    </location>
</feature>
<dbReference type="Proteomes" id="UP000332515">
    <property type="component" value="Unassembled WGS sequence"/>
</dbReference>
<dbReference type="AlphaFoldDB" id="A0A6A7Y1A7"/>
<evidence type="ECO:0000313" key="9">
    <source>
        <dbReference type="Proteomes" id="UP000332515"/>
    </source>
</evidence>
<evidence type="ECO:0000256" key="1">
    <source>
        <dbReference type="ARBA" id="ARBA00004651"/>
    </source>
</evidence>
<evidence type="ECO:0000256" key="7">
    <source>
        <dbReference type="SAM" id="Phobius"/>
    </source>
</evidence>
<evidence type="ECO:0000256" key="3">
    <source>
        <dbReference type="ARBA" id="ARBA00022475"/>
    </source>
</evidence>
<keyword evidence="4 7" id="KW-0812">Transmembrane</keyword>
<dbReference type="CDD" id="cd06173">
    <property type="entry name" value="MFS_MefA_like"/>
    <property type="match status" value="1"/>
</dbReference>
<name>A0A6A7Y1A7_9HYPH</name>
<reference evidence="8 9" key="1">
    <citation type="submission" date="2019-09" db="EMBL/GenBank/DDBJ databases">
        <title>Segnochrobactrum spirostomi gen. nov., sp. nov., isolated from the ciliate Spirostomum cf. yagiui and description of a novel family, Segnochrobactraceae fam. nov. within the order Rhizobiales of the class Alphaproteobacteria.</title>
        <authorList>
            <person name="Akter S."/>
            <person name="Shazib S.U.A."/>
            <person name="Shin M.K."/>
        </authorList>
    </citation>
    <scope>NUCLEOTIDE SEQUENCE [LARGE SCALE GENOMIC DNA]</scope>
    <source>
        <strain evidence="8 9">Sp-1</strain>
    </source>
</reference>
<feature type="transmembrane region" description="Helical" evidence="7">
    <location>
        <begin position="368"/>
        <end position="397"/>
    </location>
</feature>
<evidence type="ECO:0000256" key="2">
    <source>
        <dbReference type="ARBA" id="ARBA00022448"/>
    </source>
</evidence>
<dbReference type="InterPro" id="IPR036259">
    <property type="entry name" value="MFS_trans_sf"/>
</dbReference>
<keyword evidence="2" id="KW-0813">Transport</keyword>
<gene>
    <name evidence="8" type="ORF">F0357_02770</name>
</gene>
<feature type="transmembrane region" description="Helical" evidence="7">
    <location>
        <begin position="49"/>
        <end position="69"/>
    </location>
</feature>
<comment type="caution">
    <text evidence="8">The sequence shown here is derived from an EMBL/GenBank/DDBJ whole genome shotgun (WGS) entry which is preliminary data.</text>
</comment>
<dbReference type="InterPro" id="IPR010290">
    <property type="entry name" value="TM_effector"/>
</dbReference>
<evidence type="ECO:0000256" key="4">
    <source>
        <dbReference type="ARBA" id="ARBA00022692"/>
    </source>
</evidence>
<evidence type="ECO:0000256" key="5">
    <source>
        <dbReference type="ARBA" id="ARBA00022989"/>
    </source>
</evidence>